<reference evidence="4 5" key="1">
    <citation type="submission" date="2020-08" db="EMBL/GenBank/DDBJ databases">
        <title>A Genomic Blueprint of the Chicken Gut Microbiome.</title>
        <authorList>
            <person name="Gilroy R."/>
            <person name="Ravi A."/>
            <person name="Getino M."/>
            <person name="Pursley I."/>
            <person name="Horton D.L."/>
            <person name="Alikhan N.-F."/>
            <person name="Baker D."/>
            <person name="Gharbi K."/>
            <person name="Hall N."/>
            <person name="Watson M."/>
            <person name="Adriaenssens E.M."/>
            <person name="Foster-Nyarko E."/>
            <person name="Jarju S."/>
            <person name="Secka A."/>
            <person name="Antonio M."/>
            <person name="Oren A."/>
            <person name="Chaudhuri R."/>
            <person name="La Ragione R.M."/>
            <person name="Hildebrand F."/>
            <person name="Pallen M.J."/>
        </authorList>
    </citation>
    <scope>NUCLEOTIDE SEQUENCE [LARGE SCALE GENOMIC DNA]</scope>
    <source>
        <strain evidence="4 5">Sa1CUA4</strain>
    </source>
</reference>
<dbReference type="InterPro" id="IPR012338">
    <property type="entry name" value="Beta-lactam/transpept-like"/>
</dbReference>
<comment type="caution">
    <text evidence="4">The sequence shown here is derived from an EMBL/GenBank/DDBJ whole genome shotgun (WGS) entry which is preliminary data.</text>
</comment>
<evidence type="ECO:0000313" key="4">
    <source>
        <dbReference type="EMBL" id="MBD8023962.1"/>
    </source>
</evidence>
<accession>A0ABR8X468</accession>
<dbReference type="Pfam" id="PF00144">
    <property type="entry name" value="Beta-lactamase"/>
    <property type="match status" value="1"/>
</dbReference>
<dbReference type="Proteomes" id="UP000602532">
    <property type="component" value="Unassembled WGS sequence"/>
</dbReference>
<dbReference type="PANTHER" id="PTHR46825">
    <property type="entry name" value="D-ALANYL-D-ALANINE-CARBOXYPEPTIDASE/ENDOPEPTIDASE AMPH"/>
    <property type="match status" value="1"/>
</dbReference>
<evidence type="ECO:0000256" key="1">
    <source>
        <dbReference type="ARBA" id="ARBA00004370"/>
    </source>
</evidence>
<organism evidence="4 5">
    <name type="scientific">Microbacterium gallinarum</name>
    <dbReference type="NCBI Taxonomy" id="2762209"/>
    <lineage>
        <taxon>Bacteria</taxon>
        <taxon>Bacillati</taxon>
        <taxon>Actinomycetota</taxon>
        <taxon>Actinomycetes</taxon>
        <taxon>Micrococcales</taxon>
        <taxon>Microbacteriaceae</taxon>
        <taxon>Microbacterium</taxon>
    </lineage>
</organism>
<protein>
    <submittedName>
        <fullName evidence="4">Beta-lactamase family protein</fullName>
    </submittedName>
</protein>
<dbReference type="Gene3D" id="3.40.710.10">
    <property type="entry name" value="DD-peptidase/beta-lactamase superfamily"/>
    <property type="match status" value="1"/>
</dbReference>
<evidence type="ECO:0000313" key="5">
    <source>
        <dbReference type="Proteomes" id="UP000602532"/>
    </source>
</evidence>
<dbReference type="InterPro" id="IPR001466">
    <property type="entry name" value="Beta-lactam-related"/>
</dbReference>
<evidence type="ECO:0000256" key="2">
    <source>
        <dbReference type="ARBA" id="ARBA00023136"/>
    </source>
</evidence>
<keyword evidence="5" id="KW-1185">Reference proteome</keyword>
<dbReference type="EMBL" id="JACSPM010000003">
    <property type="protein sequence ID" value="MBD8023962.1"/>
    <property type="molecule type" value="Genomic_DNA"/>
</dbReference>
<sequence>MPHSDLDALAAALDDRARADALNGVVSIDVDGAPVFAQAYGLADRAHVVPNTVDTRFGMASASKAFTALAAMALVEDGALQLDTPVRSILGRDLPTIDDGVTIEHLLSHTSGIGDYLDEEADWEVDDYVLTVPVHELAQTEAFVRAVDGHAQKSAPGERFAYNNGGYIVLAIIAERVSGLGFHELVGERVLVPAGMERSGYLRLDELPGDAAIGYVYEEPDSLRSNVLHLPVRGNGDGGAFTTAPDLSRFWRALADGAVLPESSVAELWRPRHTDASEGLRYGLGFWLDLDGPGIVLEGYDAGVSIRSRFDPGTRTTVTIVANTSEGAWGVITAYSDALAG</sequence>
<keyword evidence="2" id="KW-0472">Membrane</keyword>
<feature type="domain" description="Beta-lactamase-related" evidence="3">
    <location>
        <begin position="21"/>
        <end position="328"/>
    </location>
</feature>
<dbReference type="PANTHER" id="PTHR46825:SF11">
    <property type="entry name" value="PENICILLIN-BINDING PROTEIN 4"/>
    <property type="match status" value="1"/>
</dbReference>
<comment type="subcellular location">
    <subcellularLocation>
        <location evidence="1">Membrane</location>
    </subcellularLocation>
</comment>
<gene>
    <name evidence="4" type="ORF">H9622_10190</name>
</gene>
<dbReference type="RefSeq" id="WP_191766289.1">
    <property type="nucleotide sequence ID" value="NZ_JACSPM010000003.1"/>
</dbReference>
<name>A0ABR8X468_9MICO</name>
<evidence type="ECO:0000259" key="3">
    <source>
        <dbReference type="Pfam" id="PF00144"/>
    </source>
</evidence>
<dbReference type="InterPro" id="IPR050491">
    <property type="entry name" value="AmpC-like"/>
</dbReference>
<dbReference type="SUPFAM" id="SSF56601">
    <property type="entry name" value="beta-lactamase/transpeptidase-like"/>
    <property type="match status" value="1"/>
</dbReference>
<proteinExistence type="predicted"/>